<dbReference type="EMBL" id="VCIZ01000035">
    <property type="protein sequence ID" value="TSP09180.1"/>
    <property type="molecule type" value="Genomic_DNA"/>
</dbReference>
<sequence length="166" mass="18269">MWTKADIPAEDNCRIDFLITGAPRDWASIGRIMESLQDAGIQRFPLHWRAESGHEPDDESDDDDVLTPAAASSHTEDARIPSRGSLKAAIERSAIELNERIRSDADARLHTTSSLPGHLTGFANVLVDNGPDGKNYREAYARSLGPVPEERRRVAGVRRATKPSSK</sequence>
<evidence type="ECO:0000256" key="1">
    <source>
        <dbReference type="SAM" id="MobiDB-lite"/>
    </source>
</evidence>
<feature type="region of interest" description="Disordered" evidence="1">
    <location>
        <begin position="51"/>
        <end position="85"/>
    </location>
</feature>
<name>A0ABY3EE42_9BURK</name>
<organism evidence="2 3">
    <name type="scientific">Cupriavidus campinensis</name>
    <dbReference type="NCBI Taxonomy" id="151783"/>
    <lineage>
        <taxon>Bacteria</taxon>
        <taxon>Pseudomonadati</taxon>
        <taxon>Pseudomonadota</taxon>
        <taxon>Betaproteobacteria</taxon>
        <taxon>Burkholderiales</taxon>
        <taxon>Burkholderiaceae</taxon>
        <taxon>Cupriavidus</taxon>
    </lineage>
</organism>
<dbReference type="RefSeq" id="WP_144203622.1">
    <property type="nucleotide sequence ID" value="NZ_VCIZ01000035.1"/>
</dbReference>
<evidence type="ECO:0000313" key="3">
    <source>
        <dbReference type="Proteomes" id="UP000318943"/>
    </source>
</evidence>
<dbReference type="Proteomes" id="UP000318943">
    <property type="component" value="Unassembled WGS sequence"/>
</dbReference>
<proteinExistence type="predicted"/>
<feature type="compositionally biased region" description="Acidic residues" evidence="1">
    <location>
        <begin position="56"/>
        <end position="65"/>
    </location>
</feature>
<keyword evidence="3" id="KW-1185">Reference proteome</keyword>
<comment type="caution">
    <text evidence="2">The sequence shown here is derived from an EMBL/GenBank/DDBJ whole genome shotgun (WGS) entry which is preliminary data.</text>
</comment>
<protein>
    <submittedName>
        <fullName evidence="2">Uncharacterized protein</fullName>
    </submittedName>
</protein>
<reference evidence="2 3" key="1">
    <citation type="submission" date="2019-05" db="EMBL/GenBank/DDBJ databases">
        <title>Whole genome sequence analysis of Cupriavidus campinensis S14E4C strain.</title>
        <authorList>
            <person name="Abbaszade G."/>
            <person name="Szabo A."/>
            <person name="Toumi M."/>
            <person name="Toth E."/>
        </authorList>
    </citation>
    <scope>NUCLEOTIDE SEQUENCE [LARGE SCALE GENOMIC DNA]</scope>
    <source>
        <strain evidence="2 3">S14E4C</strain>
    </source>
</reference>
<accession>A0ABY3EE42</accession>
<gene>
    <name evidence="2" type="ORF">FGG12_28980</name>
</gene>
<evidence type="ECO:0000313" key="2">
    <source>
        <dbReference type="EMBL" id="TSP09180.1"/>
    </source>
</evidence>